<protein>
    <submittedName>
        <fullName evidence="3">DUF4148 domain-containing protein</fullName>
    </submittedName>
</protein>
<accession>A0AA42LV95</accession>
<evidence type="ECO:0000313" key="3">
    <source>
        <dbReference type="EMBL" id="MDH0740283.1"/>
    </source>
</evidence>
<gene>
    <name evidence="3" type="ORF">N5D93_31110</name>
</gene>
<feature type="chain" id="PRO_5041383227" evidence="2">
    <location>
        <begin position="25"/>
        <end position="117"/>
    </location>
</feature>
<dbReference type="Pfam" id="PF13663">
    <property type="entry name" value="DUF4148"/>
    <property type="match status" value="1"/>
</dbReference>
<feature type="region of interest" description="Disordered" evidence="1">
    <location>
        <begin position="81"/>
        <end position="101"/>
    </location>
</feature>
<evidence type="ECO:0000256" key="1">
    <source>
        <dbReference type="SAM" id="MobiDB-lite"/>
    </source>
</evidence>
<comment type="caution">
    <text evidence="3">The sequence shown here is derived from an EMBL/GenBank/DDBJ whole genome shotgun (WGS) entry which is preliminary data.</text>
</comment>
<dbReference type="EMBL" id="JAOCDZ010000041">
    <property type="protein sequence ID" value="MDH0740283.1"/>
    <property type="molecule type" value="Genomic_DNA"/>
</dbReference>
<sequence>MRTRKSITSLIVTAAALGPAIAGASTTFEVTNDEIGVATHYAPSAVTREQVAQDLAAWKKRPFAADGWTLTDGETGWTAAFGSGEAPGDRHSILSPTSHPHWQPVDGEAGWVNAFGT</sequence>
<reference evidence="3" key="1">
    <citation type="submission" date="2022-09" db="EMBL/GenBank/DDBJ databases">
        <title>Intensive care unit water sources are persistently colonized with multi-drug resistant bacteria and are the site of extensive horizontal gene transfer of antibiotic resistance genes.</title>
        <authorList>
            <person name="Diorio-Toth L."/>
        </authorList>
    </citation>
    <scope>NUCLEOTIDE SEQUENCE</scope>
    <source>
        <strain evidence="3">GD03843</strain>
    </source>
</reference>
<evidence type="ECO:0000256" key="2">
    <source>
        <dbReference type="SAM" id="SignalP"/>
    </source>
</evidence>
<dbReference type="InterPro" id="IPR025421">
    <property type="entry name" value="DUF4148"/>
</dbReference>
<proteinExistence type="predicted"/>
<keyword evidence="2" id="KW-0732">Signal</keyword>
<dbReference type="AlphaFoldDB" id="A0AA42LV95"/>
<organism evidence="3 4">
    <name type="scientific">Achromobacter spanius</name>
    <dbReference type="NCBI Taxonomy" id="217203"/>
    <lineage>
        <taxon>Bacteria</taxon>
        <taxon>Pseudomonadati</taxon>
        <taxon>Pseudomonadota</taxon>
        <taxon>Betaproteobacteria</taxon>
        <taxon>Burkholderiales</taxon>
        <taxon>Alcaligenaceae</taxon>
        <taxon>Achromobacter</taxon>
    </lineage>
</organism>
<evidence type="ECO:0000313" key="4">
    <source>
        <dbReference type="Proteomes" id="UP001161094"/>
    </source>
</evidence>
<dbReference type="RefSeq" id="WP_279997661.1">
    <property type="nucleotide sequence ID" value="NZ_JAOCDZ010000041.1"/>
</dbReference>
<name>A0AA42LV95_9BURK</name>
<feature type="signal peptide" evidence="2">
    <location>
        <begin position="1"/>
        <end position="24"/>
    </location>
</feature>
<dbReference type="Proteomes" id="UP001161094">
    <property type="component" value="Unassembled WGS sequence"/>
</dbReference>